<keyword evidence="2" id="KW-1185">Reference proteome</keyword>
<dbReference type="OrthoDB" id="7691805at2759"/>
<protein>
    <recommendedName>
        <fullName evidence="3">GAG-pre-integrase domain-containing protein</fullName>
    </recommendedName>
</protein>
<evidence type="ECO:0008006" key="3">
    <source>
        <dbReference type="Google" id="ProtNLM"/>
    </source>
</evidence>
<evidence type="ECO:0000313" key="1">
    <source>
        <dbReference type="EMBL" id="MBW0519526.1"/>
    </source>
</evidence>
<comment type="caution">
    <text evidence="1">The sequence shown here is derived from an EMBL/GenBank/DDBJ whole genome shotgun (WGS) entry which is preliminary data.</text>
</comment>
<name>A0A9Q3EBU7_9BASI</name>
<organism evidence="1 2">
    <name type="scientific">Austropuccinia psidii MF-1</name>
    <dbReference type="NCBI Taxonomy" id="1389203"/>
    <lineage>
        <taxon>Eukaryota</taxon>
        <taxon>Fungi</taxon>
        <taxon>Dikarya</taxon>
        <taxon>Basidiomycota</taxon>
        <taxon>Pucciniomycotina</taxon>
        <taxon>Pucciniomycetes</taxon>
        <taxon>Pucciniales</taxon>
        <taxon>Sphaerophragmiaceae</taxon>
        <taxon>Austropuccinia</taxon>
    </lineage>
</organism>
<evidence type="ECO:0000313" key="2">
    <source>
        <dbReference type="Proteomes" id="UP000765509"/>
    </source>
</evidence>
<dbReference type="Proteomes" id="UP000765509">
    <property type="component" value="Unassembled WGS sequence"/>
</dbReference>
<sequence>MYINYELPTVFLTTAERHPWHNRLGHPGPAVLKTLGLPKIETTCQICEISKAHRLPFNHNFNPVQNHIDLPAETAEQNPTHTNYLLEETVFEEVDTFHTQTKAENICNNEHLVDQQLTSTNDRTPRLKVIGPRHPTLITSNVDPLHIIPYRRRPRSYFTVSEETPKTHHSTLKSDN</sequence>
<reference evidence="1" key="1">
    <citation type="submission" date="2021-03" db="EMBL/GenBank/DDBJ databases">
        <title>Draft genome sequence of rust myrtle Austropuccinia psidii MF-1, a brazilian biotype.</title>
        <authorList>
            <person name="Quecine M.C."/>
            <person name="Pachon D.M.R."/>
            <person name="Bonatelli M.L."/>
            <person name="Correr F.H."/>
            <person name="Franceschini L.M."/>
            <person name="Leite T.F."/>
            <person name="Margarido G.R.A."/>
            <person name="Almeida C.A."/>
            <person name="Ferrarezi J.A."/>
            <person name="Labate C.A."/>
        </authorList>
    </citation>
    <scope>NUCLEOTIDE SEQUENCE</scope>
    <source>
        <strain evidence="1">MF-1</strain>
    </source>
</reference>
<gene>
    <name evidence="1" type="ORF">O181_059241</name>
</gene>
<dbReference type="EMBL" id="AVOT02027455">
    <property type="protein sequence ID" value="MBW0519526.1"/>
    <property type="molecule type" value="Genomic_DNA"/>
</dbReference>
<accession>A0A9Q3EBU7</accession>
<dbReference type="AlphaFoldDB" id="A0A9Q3EBU7"/>
<proteinExistence type="predicted"/>